<organism evidence="2 3">
    <name type="scientific">Dispira parvispora</name>
    <dbReference type="NCBI Taxonomy" id="1520584"/>
    <lineage>
        <taxon>Eukaryota</taxon>
        <taxon>Fungi</taxon>
        <taxon>Fungi incertae sedis</taxon>
        <taxon>Zoopagomycota</taxon>
        <taxon>Kickxellomycotina</taxon>
        <taxon>Dimargaritomycetes</taxon>
        <taxon>Dimargaritales</taxon>
        <taxon>Dimargaritaceae</taxon>
        <taxon>Dispira</taxon>
    </lineage>
</organism>
<feature type="compositionally biased region" description="Polar residues" evidence="1">
    <location>
        <begin position="401"/>
        <end position="411"/>
    </location>
</feature>
<feature type="region of interest" description="Disordered" evidence="1">
    <location>
        <begin position="401"/>
        <end position="436"/>
    </location>
</feature>
<evidence type="ECO:0000313" key="2">
    <source>
        <dbReference type="EMBL" id="KAJ1969936.1"/>
    </source>
</evidence>
<evidence type="ECO:0000256" key="1">
    <source>
        <dbReference type="SAM" id="MobiDB-lite"/>
    </source>
</evidence>
<feature type="compositionally biased region" description="Polar residues" evidence="1">
    <location>
        <begin position="473"/>
        <end position="483"/>
    </location>
</feature>
<protein>
    <submittedName>
        <fullName evidence="2">Uncharacterized protein</fullName>
    </submittedName>
</protein>
<feature type="compositionally biased region" description="Low complexity" evidence="1">
    <location>
        <begin position="420"/>
        <end position="429"/>
    </location>
</feature>
<comment type="caution">
    <text evidence="2">The sequence shown here is derived from an EMBL/GenBank/DDBJ whole genome shotgun (WGS) entry which is preliminary data.</text>
</comment>
<sequence length="606" mass="69158">MSDLSETGLTSRPVEFLDIVYHTALLRWFSEFEIDSGSDKVQHYILRAEKRYAAWLQYLKERKPDPAMVLIPPIDVILMWHTHMLSPRRYIEDMYRLTNDNSLLVYNLPLKRINTVYIRKRVPEAVDIKSWTLFTNLPYDLDMDDESPYDVACPWCDHHFEIQWLSYVDIRTSTKPRYSATCPDCQCQYSPEVASARQFWNDLTLWQNDHTKLTAVRGIILDPNTGDWDLSRAEAILEKLDDTFQELEVQPPESWSSCNWSHILRYFTAAQSLLEIRHRHEESIVLDTKQIESSYRNMVGPFSVKLWRMAAYNFQLFKRILPNFWATSEVTKRHCNKYHAYLVAMNEQDETAANTLEPDMAWLTHMLKPGHYREYMLLFTQKVVDFHDRVVSSEQLLSTTSHDDFSSQASHDSAVEFRTRTSTTNSDNSEGTEEETLNVVKLSDTKFNESIRARELQRLANKAGIVLSGTGGYTSSVPRTGSAATHFGKHPVKQSPPLPRKQSTGLPGASSDPWTCTSFPDKSRPLTGAEVCYPGSSNSSTTALSTASSSTTHFSMAISGPELLATGNNRPKHVSAVPQPPSPSAKDKSLTKKSSRWFTLKFPGRK</sequence>
<feature type="region of interest" description="Disordered" evidence="1">
    <location>
        <begin position="560"/>
        <end position="596"/>
    </location>
</feature>
<dbReference type="Pfam" id="PF07173">
    <property type="entry name" value="GRDP-like"/>
    <property type="match status" value="1"/>
</dbReference>
<gene>
    <name evidence="2" type="ORF">IWQ62_000307</name>
</gene>
<name>A0A9W8AV18_9FUNG</name>
<accession>A0A9W8AV18</accession>
<proteinExistence type="predicted"/>
<dbReference type="EMBL" id="JANBPY010000013">
    <property type="protein sequence ID" value="KAJ1969936.1"/>
    <property type="molecule type" value="Genomic_DNA"/>
</dbReference>
<evidence type="ECO:0000313" key="3">
    <source>
        <dbReference type="Proteomes" id="UP001150925"/>
    </source>
</evidence>
<dbReference type="InterPro" id="IPR009836">
    <property type="entry name" value="GRDP-like"/>
</dbReference>
<dbReference type="Proteomes" id="UP001150925">
    <property type="component" value="Unassembled WGS sequence"/>
</dbReference>
<dbReference type="OrthoDB" id="2684236at2759"/>
<dbReference type="AlphaFoldDB" id="A0A9W8AV18"/>
<keyword evidence="3" id="KW-1185">Reference proteome</keyword>
<feature type="region of interest" description="Disordered" evidence="1">
    <location>
        <begin position="470"/>
        <end position="522"/>
    </location>
</feature>
<reference evidence="2" key="1">
    <citation type="submission" date="2022-07" db="EMBL/GenBank/DDBJ databases">
        <title>Phylogenomic reconstructions and comparative analyses of Kickxellomycotina fungi.</title>
        <authorList>
            <person name="Reynolds N.K."/>
            <person name="Stajich J.E."/>
            <person name="Barry K."/>
            <person name="Grigoriev I.V."/>
            <person name="Crous P."/>
            <person name="Smith M.E."/>
        </authorList>
    </citation>
    <scope>NUCLEOTIDE SEQUENCE</scope>
    <source>
        <strain evidence="2">RSA 1196</strain>
    </source>
</reference>